<accession>A0A3M0A9D1</accession>
<name>A0A3M0A9D1_9GAMM</name>
<keyword evidence="5" id="KW-1185">Reference proteome</keyword>
<evidence type="ECO:0000313" key="5">
    <source>
        <dbReference type="Proteomes" id="UP000267187"/>
    </source>
</evidence>
<dbReference type="OrthoDB" id="193379at2"/>
<evidence type="ECO:0000256" key="1">
    <source>
        <dbReference type="ARBA" id="ARBA00022723"/>
    </source>
</evidence>
<dbReference type="NCBIfam" id="TIGR01486">
    <property type="entry name" value="HAD-SF-IIB-MPGP"/>
    <property type="match status" value="1"/>
</dbReference>
<dbReference type="InterPro" id="IPR036412">
    <property type="entry name" value="HAD-like_sf"/>
</dbReference>
<keyword evidence="1" id="KW-0479">Metal-binding</keyword>
<dbReference type="GO" id="GO:0050531">
    <property type="term" value="F:mannosyl-3-phosphoglycerate phosphatase activity"/>
    <property type="evidence" value="ECO:0007669"/>
    <property type="project" value="InterPro"/>
</dbReference>
<dbReference type="GO" id="GO:0005829">
    <property type="term" value="C:cytosol"/>
    <property type="evidence" value="ECO:0007669"/>
    <property type="project" value="TreeGrafter"/>
</dbReference>
<dbReference type="GO" id="GO:0051479">
    <property type="term" value="P:mannosylglycerate biosynthetic process"/>
    <property type="evidence" value="ECO:0007669"/>
    <property type="project" value="InterPro"/>
</dbReference>
<comment type="caution">
    <text evidence="4">The sequence shown here is derived from an EMBL/GenBank/DDBJ whole genome shotgun (WGS) entry which is preliminary data.</text>
</comment>
<reference evidence="4 5" key="1">
    <citation type="submission" date="2018-10" db="EMBL/GenBank/DDBJ databases">
        <title>Genomic Encyclopedia of Type Strains, Phase IV (KMG-IV): sequencing the most valuable type-strain genomes for metagenomic binning, comparative biology and taxonomic classification.</title>
        <authorList>
            <person name="Goeker M."/>
        </authorList>
    </citation>
    <scope>NUCLEOTIDE SEQUENCE [LARGE SCALE GENOMIC DNA]</scope>
    <source>
        <strain evidence="4 5">DSM 25080</strain>
    </source>
</reference>
<gene>
    <name evidence="4" type="ORF">DFR27_1021</name>
</gene>
<dbReference type="Gene3D" id="3.40.50.1000">
    <property type="entry name" value="HAD superfamily/HAD-like"/>
    <property type="match status" value="1"/>
</dbReference>
<sequence length="267" mass="29901">MSYIVFSDLDGTLLDHYDYSFSAAIEAIRTLQQRNIPIVLNTSKTKAETAVILAQMQLDDAFIVENGAAVFLPKSHFSTPPSGCYSTGEFWCYEFVKPMPQWRELLRQFALQTPTCFSSLSTMPLQQLIELTSLTPEQAEAAKDRGYAEVLHWTGSDSQLSSLHKFAEENGAKVHIGGRFVHFGGESDKGRAMQWVTARYQELEGELLQTIALGDGQNDAPMLALADFPVVIRSPENPAPNLSTEKSIRTSELYGPHGWREEIERFF</sequence>
<evidence type="ECO:0000256" key="2">
    <source>
        <dbReference type="ARBA" id="ARBA00022801"/>
    </source>
</evidence>
<dbReference type="InterPro" id="IPR006379">
    <property type="entry name" value="HAD-SF_hydro_IIB"/>
</dbReference>
<dbReference type="AlphaFoldDB" id="A0A3M0A9D1"/>
<dbReference type="PANTHER" id="PTHR10000">
    <property type="entry name" value="PHOSPHOSERINE PHOSPHATASE"/>
    <property type="match status" value="1"/>
</dbReference>
<dbReference type="Gene3D" id="3.30.980.20">
    <property type="entry name" value="Putative mannosyl-3-phosphoglycerate phosphatase, domain 2"/>
    <property type="match status" value="1"/>
</dbReference>
<dbReference type="SFLD" id="SFLDG01142">
    <property type="entry name" value="C2.B.2:_Mannosyl-3-phosphoglyc"/>
    <property type="match status" value="1"/>
</dbReference>
<protein>
    <submittedName>
        <fullName evidence="4">Mannosyl-3-phosphoglycerate phosphatase</fullName>
    </submittedName>
</protein>
<dbReference type="SFLD" id="SFLDG01140">
    <property type="entry name" value="C2.B:_Phosphomannomutase_and_P"/>
    <property type="match status" value="1"/>
</dbReference>
<dbReference type="PANTHER" id="PTHR10000:SF8">
    <property type="entry name" value="HAD SUPERFAMILY HYDROLASE-LIKE, TYPE 3"/>
    <property type="match status" value="1"/>
</dbReference>
<organism evidence="4 5">
    <name type="scientific">Umboniibacter marinipuniceus</name>
    <dbReference type="NCBI Taxonomy" id="569599"/>
    <lineage>
        <taxon>Bacteria</taxon>
        <taxon>Pseudomonadati</taxon>
        <taxon>Pseudomonadota</taxon>
        <taxon>Gammaproteobacteria</taxon>
        <taxon>Cellvibrionales</taxon>
        <taxon>Cellvibrionaceae</taxon>
        <taxon>Umboniibacter</taxon>
    </lineage>
</organism>
<dbReference type="NCBIfam" id="TIGR01484">
    <property type="entry name" value="HAD-SF-IIB"/>
    <property type="match status" value="1"/>
</dbReference>
<dbReference type="InterPro" id="IPR006381">
    <property type="entry name" value="HAD-SF-IIB-MPGP"/>
</dbReference>
<dbReference type="Pfam" id="PF08282">
    <property type="entry name" value="Hydrolase_3"/>
    <property type="match status" value="1"/>
</dbReference>
<keyword evidence="2" id="KW-0378">Hydrolase</keyword>
<dbReference type="GO" id="GO:0000287">
    <property type="term" value="F:magnesium ion binding"/>
    <property type="evidence" value="ECO:0007669"/>
    <property type="project" value="TreeGrafter"/>
</dbReference>
<keyword evidence="3" id="KW-0460">Magnesium</keyword>
<dbReference type="InterPro" id="IPR023214">
    <property type="entry name" value="HAD_sf"/>
</dbReference>
<dbReference type="SFLD" id="SFLDS00003">
    <property type="entry name" value="Haloacid_Dehalogenase"/>
    <property type="match status" value="1"/>
</dbReference>
<proteinExistence type="predicted"/>
<dbReference type="Proteomes" id="UP000267187">
    <property type="component" value="Unassembled WGS sequence"/>
</dbReference>
<evidence type="ECO:0000313" key="4">
    <source>
        <dbReference type="EMBL" id="RMA81216.1"/>
    </source>
</evidence>
<evidence type="ECO:0000256" key="3">
    <source>
        <dbReference type="ARBA" id="ARBA00022842"/>
    </source>
</evidence>
<dbReference type="EMBL" id="REFJ01000002">
    <property type="protein sequence ID" value="RMA81216.1"/>
    <property type="molecule type" value="Genomic_DNA"/>
</dbReference>
<dbReference type="SUPFAM" id="SSF56784">
    <property type="entry name" value="HAD-like"/>
    <property type="match status" value="1"/>
</dbReference>